<dbReference type="AlphaFoldDB" id="A0A0M9EY23"/>
<dbReference type="InterPro" id="IPR015424">
    <property type="entry name" value="PyrdxlP-dep_Trfase"/>
</dbReference>
<dbReference type="CDD" id="cd00609">
    <property type="entry name" value="AAT_like"/>
    <property type="match status" value="1"/>
</dbReference>
<dbReference type="Gene3D" id="3.90.1150.10">
    <property type="entry name" value="Aspartate Aminotransferase, domain 1"/>
    <property type="match status" value="1"/>
</dbReference>
<dbReference type="InterPro" id="IPR004838">
    <property type="entry name" value="NHTrfase_class1_PyrdxlP-BS"/>
</dbReference>
<feature type="domain" description="Aminotransferase class I/classII large" evidence="3">
    <location>
        <begin position="85"/>
        <end position="424"/>
    </location>
</feature>
<dbReference type="InterPro" id="IPR004839">
    <property type="entry name" value="Aminotransferase_I/II_large"/>
</dbReference>
<sequence>MLIHLHFSDEKMSALSQRATEAVGGLNLPWRFAPRGDYDPDCNPTGLISFGTAENALVTDQLKEFTDKSVNISNEDFLYRGSHAGGSRFPEALAVHLNEYLTPSSPITPDIIRCVGAATAMHDILAWGVADAGDGVLTSRPVYGRFELDFGNKSQVRVVYSNNETEEAFRDDIVDHFEEALVRSRKAGIHVKMVLIVNPHNPLGRCYPKSTLVKIMQFCQKHRLHLLSDEIYACSVFNSDEPAVPFTSILSIDSTSLIDPNLLHVTYGLSKDFGAAGLRLGAIITRSQPVLRAIEAAMRFHNPSGASLAIGSAMLEDRVWCRSFVDSSRLKLSQAQRHVTSQLKAMNIKYLPGSNAGFFVWIDLSPYLPSELDGELNREFALAKRLREAGVFLHPREEHSLEPGWFRLVYTQDPRTVTEGLQRIKMAIS</sequence>
<dbReference type="GO" id="GO:0006520">
    <property type="term" value="P:amino acid metabolic process"/>
    <property type="evidence" value="ECO:0007669"/>
    <property type="project" value="TreeGrafter"/>
</dbReference>
<evidence type="ECO:0000256" key="2">
    <source>
        <dbReference type="ARBA" id="ARBA00022898"/>
    </source>
</evidence>
<dbReference type="SUPFAM" id="SSF53383">
    <property type="entry name" value="PLP-dependent transferases"/>
    <property type="match status" value="1"/>
</dbReference>
<evidence type="ECO:0000313" key="5">
    <source>
        <dbReference type="Proteomes" id="UP000037904"/>
    </source>
</evidence>
<organism evidence="4 5">
    <name type="scientific">Fusarium langsethiae</name>
    <dbReference type="NCBI Taxonomy" id="179993"/>
    <lineage>
        <taxon>Eukaryota</taxon>
        <taxon>Fungi</taxon>
        <taxon>Dikarya</taxon>
        <taxon>Ascomycota</taxon>
        <taxon>Pezizomycotina</taxon>
        <taxon>Sordariomycetes</taxon>
        <taxon>Hypocreomycetidae</taxon>
        <taxon>Hypocreales</taxon>
        <taxon>Nectriaceae</taxon>
        <taxon>Fusarium</taxon>
    </lineage>
</organism>
<dbReference type="GO" id="GO:0008483">
    <property type="term" value="F:transaminase activity"/>
    <property type="evidence" value="ECO:0007669"/>
    <property type="project" value="TreeGrafter"/>
</dbReference>
<protein>
    <submittedName>
        <fullName evidence="4">1-aminocyclopropane-1-carboxylate synthase</fullName>
    </submittedName>
</protein>
<dbReference type="PANTHER" id="PTHR43795">
    <property type="entry name" value="BIFUNCTIONAL ASPARTATE AMINOTRANSFERASE AND GLUTAMATE/ASPARTATE-PREPHENATE AMINOTRANSFERASE-RELATED"/>
    <property type="match status" value="1"/>
</dbReference>
<comment type="caution">
    <text evidence="4">The sequence shown here is derived from an EMBL/GenBank/DDBJ whole genome shotgun (WGS) entry which is preliminary data.</text>
</comment>
<dbReference type="GO" id="GO:0030170">
    <property type="term" value="F:pyridoxal phosphate binding"/>
    <property type="evidence" value="ECO:0007669"/>
    <property type="project" value="InterPro"/>
</dbReference>
<accession>A0A0M9EY23</accession>
<dbReference type="PRINTS" id="PR00753">
    <property type="entry name" value="ACCSYNTHASE"/>
</dbReference>
<evidence type="ECO:0000313" key="4">
    <source>
        <dbReference type="EMBL" id="KPA41950.1"/>
    </source>
</evidence>
<dbReference type="EMBL" id="JXCE01000080">
    <property type="protein sequence ID" value="KPA41950.1"/>
    <property type="molecule type" value="Genomic_DNA"/>
</dbReference>
<dbReference type="PANTHER" id="PTHR43795:SF39">
    <property type="entry name" value="AMINOTRANSFERASE CLASS I_CLASSII DOMAIN-CONTAINING PROTEIN"/>
    <property type="match status" value="1"/>
</dbReference>
<dbReference type="Pfam" id="PF00155">
    <property type="entry name" value="Aminotran_1_2"/>
    <property type="match status" value="1"/>
</dbReference>
<dbReference type="OrthoDB" id="7042322at2759"/>
<evidence type="ECO:0000259" key="3">
    <source>
        <dbReference type="Pfam" id="PF00155"/>
    </source>
</evidence>
<dbReference type="InterPro" id="IPR015421">
    <property type="entry name" value="PyrdxlP-dep_Trfase_major"/>
</dbReference>
<gene>
    <name evidence="4" type="ORF">FLAG1_05187</name>
</gene>
<dbReference type="InterPro" id="IPR050478">
    <property type="entry name" value="Ethylene_sulfur-biosynth"/>
</dbReference>
<dbReference type="InterPro" id="IPR015422">
    <property type="entry name" value="PyrdxlP-dep_Trfase_small"/>
</dbReference>
<evidence type="ECO:0000256" key="1">
    <source>
        <dbReference type="ARBA" id="ARBA00007441"/>
    </source>
</evidence>
<proteinExistence type="inferred from homology"/>
<keyword evidence="2" id="KW-0663">Pyridoxal phosphate</keyword>
<keyword evidence="5" id="KW-1185">Reference proteome</keyword>
<dbReference type="Gene3D" id="3.40.640.10">
    <property type="entry name" value="Type I PLP-dependent aspartate aminotransferase-like (Major domain)"/>
    <property type="match status" value="1"/>
</dbReference>
<comment type="similarity">
    <text evidence="1">Belongs to the class-I pyridoxal-phosphate-dependent aminotransferase family.</text>
</comment>
<dbReference type="PROSITE" id="PS00105">
    <property type="entry name" value="AA_TRANSFER_CLASS_1"/>
    <property type="match status" value="1"/>
</dbReference>
<dbReference type="Proteomes" id="UP000037904">
    <property type="component" value="Unassembled WGS sequence"/>
</dbReference>
<name>A0A0M9EY23_FUSLA</name>
<reference evidence="4 5" key="1">
    <citation type="submission" date="2015-04" db="EMBL/GenBank/DDBJ databases">
        <title>The draft genome sequence of Fusarium langsethiae, a T-2/HT-2 mycotoxin producer.</title>
        <authorList>
            <person name="Lysoe E."/>
            <person name="Divon H.H."/>
            <person name="Terzi V."/>
            <person name="Orru L."/>
            <person name="Lamontanara A."/>
            <person name="Kolseth A.-K."/>
            <person name="Frandsen R.J."/>
            <person name="Nielsen K."/>
            <person name="Thrane U."/>
        </authorList>
    </citation>
    <scope>NUCLEOTIDE SEQUENCE [LARGE SCALE GENOMIC DNA]</scope>
    <source>
        <strain evidence="4 5">Fl201059</strain>
    </source>
</reference>